<dbReference type="SUPFAM" id="SSF49265">
    <property type="entry name" value="Fibronectin type III"/>
    <property type="match status" value="1"/>
</dbReference>
<organism evidence="11 12">
    <name type="scientific">Streptomyces coryli</name>
    <dbReference type="NCBI Taxonomy" id="1128680"/>
    <lineage>
        <taxon>Bacteria</taxon>
        <taxon>Bacillati</taxon>
        <taxon>Actinomycetota</taxon>
        <taxon>Actinomycetes</taxon>
        <taxon>Kitasatosporales</taxon>
        <taxon>Streptomycetaceae</taxon>
        <taxon>Streptomyces</taxon>
    </lineage>
</organism>
<feature type="region of interest" description="Disordered" evidence="8">
    <location>
        <begin position="357"/>
        <end position="398"/>
    </location>
</feature>
<keyword evidence="3 11" id="KW-0418">Kinase</keyword>
<keyword evidence="2 7" id="KW-0547">Nucleotide-binding</keyword>
<dbReference type="CDD" id="cd14014">
    <property type="entry name" value="STKc_PknB_like"/>
    <property type="match status" value="1"/>
</dbReference>
<dbReference type="GO" id="GO:0005524">
    <property type="term" value="F:ATP binding"/>
    <property type="evidence" value="ECO:0007669"/>
    <property type="project" value="UniProtKB-UniRule"/>
</dbReference>
<protein>
    <submittedName>
        <fullName evidence="11">Protein kinase</fullName>
    </submittedName>
</protein>
<keyword evidence="4 7" id="KW-0067">ATP-binding</keyword>
<dbReference type="InterPro" id="IPR008271">
    <property type="entry name" value="Ser/Thr_kinase_AS"/>
</dbReference>
<dbReference type="InterPro" id="IPR036116">
    <property type="entry name" value="FN3_sf"/>
</dbReference>
<dbReference type="PROSITE" id="PS50853">
    <property type="entry name" value="FN3"/>
    <property type="match status" value="1"/>
</dbReference>
<reference evidence="11 12" key="1">
    <citation type="submission" date="2020-02" db="EMBL/GenBank/DDBJ databases">
        <title>Whole-genome analyses of novel actinobacteria.</title>
        <authorList>
            <person name="Sahin N."/>
        </authorList>
    </citation>
    <scope>NUCLEOTIDE SEQUENCE [LARGE SCALE GENOMIC DNA]</scope>
    <source>
        <strain evidence="11 12">A7024</strain>
    </source>
</reference>
<dbReference type="GO" id="GO:0004674">
    <property type="term" value="F:protein serine/threonine kinase activity"/>
    <property type="evidence" value="ECO:0007669"/>
    <property type="project" value="TreeGrafter"/>
</dbReference>
<keyword evidence="1" id="KW-0808">Transferase</keyword>
<keyword evidence="5" id="KW-0326">Glycosidase</keyword>
<keyword evidence="12" id="KW-1185">Reference proteome</keyword>
<evidence type="ECO:0000256" key="8">
    <source>
        <dbReference type="SAM" id="MobiDB-lite"/>
    </source>
</evidence>
<dbReference type="AlphaFoldDB" id="A0A6G4TSS4"/>
<sequence length="633" mass="64256">MTGTSGDGPGERGDVEVGGIKPLAVSDPARIGPYLLLGRLGSGGMGRVFLARSDSGRTVAVKVVHEEHVADGHFKERFRREIEAARRVPERYTTPVLDAGPDDEPPWVATGYVPGLSLDQVVRRHGPLPTASVHALAEGLLRALGDIHGAGIVHRDLKPSNVMLTVDGAKVIDFGVARALETSAESFLTSTGMAVGSPGFMSPEQVRGQRAGARSDVFTLGGVLTYAATARLPFGQEASNQHAVMFQIVEDEPDLTGIEDAALRELIARCLAKDVEERPDVGELLVGFGGMPYRTSGGDWLPAGVVSHLARQSARLLDAEAVPLREAPADPGTIGLRASPVDLATVGLRRQEELAGAAGHLSASSGPSNPSDPSISSVASGSALAGGESAGQHAPRRRRRRGLVALAIVAVLAAGGGSVALLQSFGSDGSNHATETAGGEGAGADSAGPTGQGDASASKEAEDKRGKDTDREQGKGGAGEPDATESASRGAGATGGADASSTPGAGGDGGSDSSGSDSEGSSSGSGDEPGGSPPSAVSGFTYKYTAVSGCVGVCPVSLTVRWSAVSGATSYDIHYTNDGAASGKKVDTRYSTGSTSYTIKGPEPTDRVCVTVRAVNRYGASAWAPTKCESVPS</sequence>
<evidence type="ECO:0000256" key="2">
    <source>
        <dbReference type="ARBA" id="ARBA00022741"/>
    </source>
</evidence>
<dbReference type="Gene3D" id="1.10.510.10">
    <property type="entry name" value="Transferase(Phosphotransferase) domain 1"/>
    <property type="match status" value="1"/>
</dbReference>
<keyword evidence="6" id="KW-0624">Polysaccharide degradation</keyword>
<feature type="domain" description="Fibronectin type-III" evidence="10">
    <location>
        <begin position="533"/>
        <end position="633"/>
    </location>
</feature>
<feature type="region of interest" description="Disordered" evidence="8">
    <location>
        <begin position="429"/>
        <end position="534"/>
    </location>
</feature>
<evidence type="ECO:0000256" key="7">
    <source>
        <dbReference type="PROSITE-ProRule" id="PRU10141"/>
    </source>
</evidence>
<feature type="compositionally biased region" description="Low complexity" evidence="8">
    <location>
        <begin position="513"/>
        <end position="526"/>
    </location>
</feature>
<dbReference type="InterPro" id="IPR000719">
    <property type="entry name" value="Prot_kinase_dom"/>
</dbReference>
<proteinExistence type="predicted"/>
<comment type="caution">
    <text evidence="11">The sequence shown here is derived from an EMBL/GenBank/DDBJ whole genome shotgun (WGS) entry which is preliminary data.</text>
</comment>
<evidence type="ECO:0000259" key="10">
    <source>
        <dbReference type="PROSITE" id="PS50853"/>
    </source>
</evidence>
<evidence type="ECO:0000313" key="12">
    <source>
        <dbReference type="Proteomes" id="UP000481583"/>
    </source>
</evidence>
<feature type="domain" description="Protein kinase" evidence="9">
    <location>
        <begin position="34"/>
        <end position="294"/>
    </location>
</feature>
<feature type="compositionally biased region" description="Low complexity" evidence="8">
    <location>
        <begin position="357"/>
        <end position="391"/>
    </location>
</feature>
<dbReference type="PROSITE" id="PS50011">
    <property type="entry name" value="PROTEIN_KINASE_DOM"/>
    <property type="match status" value="1"/>
</dbReference>
<evidence type="ECO:0000256" key="3">
    <source>
        <dbReference type="ARBA" id="ARBA00022777"/>
    </source>
</evidence>
<dbReference type="PANTHER" id="PTHR43289:SF34">
    <property type="entry name" value="SERINE_THREONINE-PROTEIN KINASE YBDM-RELATED"/>
    <property type="match status" value="1"/>
</dbReference>
<dbReference type="InterPro" id="IPR013783">
    <property type="entry name" value="Ig-like_fold"/>
</dbReference>
<evidence type="ECO:0000256" key="6">
    <source>
        <dbReference type="ARBA" id="ARBA00023326"/>
    </source>
</evidence>
<feature type="binding site" evidence="7">
    <location>
        <position position="62"/>
    </location>
    <ligand>
        <name>ATP</name>
        <dbReference type="ChEBI" id="CHEBI:30616"/>
    </ligand>
</feature>
<dbReference type="GO" id="GO:0000272">
    <property type="term" value="P:polysaccharide catabolic process"/>
    <property type="evidence" value="ECO:0007669"/>
    <property type="project" value="UniProtKB-KW"/>
</dbReference>
<dbReference type="RefSeq" id="WP_165229985.1">
    <property type="nucleotide sequence ID" value="NZ_JAAKZV010000002.1"/>
</dbReference>
<dbReference type="InterPro" id="IPR003961">
    <property type="entry name" value="FN3_dom"/>
</dbReference>
<dbReference type="GO" id="GO:0016798">
    <property type="term" value="F:hydrolase activity, acting on glycosyl bonds"/>
    <property type="evidence" value="ECO:0007669"/>
    <property type="project" value="UniProtKB-KW"/>
</dbReference>
<dbReference type="PROSITE" id="PS00108">
    <property type="entry name" value="PROTEIN_KINASE_ST"/>
    <property type="match status" value="1"/>
</dbReference>
<feature type="compositionally biased region" description="Low complexity" evidence="8">
    <location>
        <begin position="484"/>
        <end position="503"/>
    </location>
</feature>
<dbReference type="CDD" id="cd00063">
    <property type="entry name" value="FN3"/>
    <property type="match status" value="1"/>
</dbReference>
<dbReference type="PANTHER" id="PTHR43289">
    <property type="entry name" value="MITOGEN-ACTIVATED PROTEIN KINASE KINASE KINASE 20-RELATED"/>
    <property type="match status" value="1"/>
</dbReference>
<evidence type="ECO:0000259" key="9">
    <source>
        <dbReference type="PROSITE" id="PS50011"/>
    </source>
</evidence>
<keyword evidence="6" id="KW-0119">Carbohydrate metabolism</keyword>
<dbReference type="InterPro" id="IPR017441">
    <property type="entry name" value="Protein_kinase_ATP_BS"/>
</dbReference>
<name>A0A6G4TSS4_9ACTN</name>
<dbReference type="Gene3D" id="2.60.40.10">
    <property type="entry name" value="Immunoglobulins"/>
    <property type="match status" value="1"/>
</dbReference>
<evidence type="ECO:0000256" key="4">
    <source>
        <dbReference type="ARBA" id="ARBA00022840"/>
    </source>
</evidence>
<dbReference type="SUPFAM" id="SSF56112">
    <property type="entry name" value="Protein kinase-like (PK-like)"/>
    <property type="match status" value="1"/>
</dbReference>
<evidence type="ECO:0000256" key="5">
    <source>
        <dbReference type="ARBA" id="ARBA00023295"/>
    </source>
</evidence>
<dbReference type="Pfam" id="PF00069">
    <property type="entry name" value="Pkinase"/>
    <property type="match status" value="1"/>
</dbReference>
<evidence type="ECO:0000256" key="1">
    <source>
        <dbReference type="ARBA" id="ARBA00022679"/>
    </source>
</evidence>
<evidence type="ECO:0000313" key="11">
    <source>
        <dbReference type="EMBL" id="NGN62516.1"/>
    </source>
</evidence>
<dbReference type="SMART" id="SM00220">
    <property type="entry name" value="S_TKc"/>
    <property type="match status" value="1"/>
</dbReference>
<dbReference type="InterPro" id="IPR011009">
    <property type="entry name" value="Kinase-like_dom_sf"/>
</dbReference>
<dbReference type="PROSITE" id="PS00107">
    <property type="entry name" value="PROTEIN_KINASE_ATP"/>
    <property type="match status" value="1"/>
</dbReference>
<dbReference type="Proteomes" id="UP000481583">
    <property type="component" value="Unassembled WGS sequence"/>
</dbReference>
<feature type="compositionally biased region" description="Basic and acidic residues" evidence="8">
    <location>
        <begin position="457"/>
        <end position="474"/>
    </location>
</feature>
<accession>A0A6G4TSS4</accession>
<gene>
    <name evidence="11" type="ORF">G5C51_01130</name>
</gene>
<dbReference type="Gene3D" id="3.30.200.20">
    <property type="entry name" value="Phosphorylase Kinase, domain 1"/>
    <property type="match status" value="1"/>
</dbReference>
<keyword evidence="5" id="KW-0378">Hydrolase</keyword>
<dbReference type="EMBL" id="JAAKZV010000002">
    <property type="protein sequence ID" value="NGN62516.1"/>
    <property type="molecule type" value="Genomic_DNA"/>
</dbReference>